<dbReference type="SUPFAM" id="SSF46955">
    <property type="entry name" value="Putative DNA-binding domain"/>
    <property type="match status" value="1"/>
</dbReference>
<keyword evidence="2 5" id="KW-0238">DNA-binding</keyword>
<evidence type="ECO:0000313" key="6">
    <source>
        <dbReference type="Proteomes" id="UP001596101"/>
    </source>
</evidence>
<evidence type="ECO:0000256" key="3">
    <source>
        <dbReference type="ARBA" id="ARBA00023163"/>
    </source>
</evidence>
<dbReference type="InterPro" id="IPR000551">
    <property type="entry name" value="MerR-type_HTH_dom"/>
</dbReference>
<evidence type="ECO:0000259" key="4">
    <source>
        <dbReference type="PROSITE" id="PS50937"/>
    </source>
</evidence>
<dbReference type="EMBL" id="JBHSMR010000013">
    <property type="protein sequence ID" value="MFC5479366.1"/>
    <property type="molecule type" value="Genomic_DNA"/>
</dbReference>
<dbReference type="PRINTS" id="PR00040">
    <property type="entry name" value="HTHMERR"/>
</dbReference>
<keyword evidence="1" id="KW-0805">Transcription regulation</keyword>
<feature type="domain" description="HTH merR-type" evidence="4">
    <location>
        <begin position="1"/>
        <end position="69"/>
    </location>
</feature>
<keyword evidence="6" id="KW-1185">Reference proteome</keyword>
<organism evidence="5 6">
    <name type="scientific">Massilia suwonensis</name>
    <dbReference type="NCBI Taxonomy" id="648895"/>
    <lineage>
        <taxon>Bacteria</taxon>
        <taxon>Pseudomonadati</taxon>
        <taxon>Pseudomonadota</taxon>
        <taxon>Betaproteobacteria</taxon>
        <taxon>Burkholderiales</taxon>
        <taxon>Oxalobacteraceae</taxon>
        <taxon>Telluria group</taxon>
        <taxon>Massilia</taxon>
    </lineage>
</organism>
<dbReference type="PANTHER" id="PTHR30204">
    <property type="entry name" value="REDOX-CYCLING DRUG-SENSING TRANSCRIPTIONAL ACTIVATOR SOXR"/>
    <property type="match status" value="1"/>
</dbReference>
<dbReference type="InterPro" id="IPR047057">
    <property type="entry name" value="MerR_fam"/>
</dbReference>
<dbReference type="InterPro" id="IPR009061">
    <property type="entry name" value="DNA-bd_dom_put_sf"/>
</dbReference>
<dbReference type="Pfam" id="PF00376">
    <property type="entry name" value="MerR"/>
    <property type="match status" value="1"/>
</dbReference>
<gene>
    <name evidence="5" type="ORF">ACFPQ5_14305</name>
</gene>
<reference evidence="6" key="1">
    <citation type="journal article" date="2019" name="Int. J. Syst. Evol. Microbiol.">
        <title>The Global Catalogue of Microorganisms (GCM) 10K type strain sequencing project: providing services to taxonomists for standard genome sequencing and annotation.</title>
        <authorList>
            <consortium name="The Broad Institute Genomics Platform"/>
            <consortium name="The Broad Institute Genome Sequencing Center for Infectious Disease"/>
            <person name="Wu L."/>
            <person name="Ma J."/>
        </authorList>
    </citation>
    <scope>NUCLEOTIDE SEQUENCE [LARGE SCALE GENOMIC DNA]</scope>
    <source>
        <strain evidence="6">CCUG 43111</strain>
    </source>
</reference>
<dbReference type="Proteomes" id="UP001596101">
    <property type="component" value="Unassembled WGS sequence"/>
</dbReference>
<evidence type="ECO:0000313" key="5">
    <source>
        <dbReference type="EMBL" id="MFC5479366.1"/>
    </source>
</evidence>
<name>A0ABW0MP85_9BURK</name>
<dbReference type="Gene3D" id="1.10.1660.10">
    <property type="match status" value="1"/>
</dbReference>
<accession>A0ABW0MP85</accession>
<proteinExistence type="predicted"/>
<comment type="caution">
    <text evidence="5">The sequence shown here is derived from an EMBL/GenBank/DDBJ whole genome shotgun (WGS) entry which is preliminary data.</text>
</comment>
<dbReference type="InterPro" id="IPR015358">
    <property type="entry name" value="Tscrpt_reg_MerR_DNA-bd"/>
</dbReference>
<dbReference type="Pfam" id="PF09278">
    <property type="entry name" value="MerR-DNA-bind"/>
    <property type="match status" value="1"/>
</dbReference>
<evidence type="ECO:0000256" key="2">
    <source>
        <dbReference type="ARBA" id="ARBA00023125"/>
    </source>
</evidence>
<dbReference type="SMART" id="SM00422">
    <property type="entry name" value="HTH_MERR"/>
    <property type="match status" value="1"/>
</dbReference>
<dbReference type="GO" id="GO:0003677">
    <property type="term" value="F:DNA binding"/>
    <property type="evidence" value="ECO:0007669"/>
    <property type="project" value="UniProtKB-KW"/>
</dbReference>
<dbReference type="PROSITE" id="PS00552">
    <property type="entry name" value="HTH_MERR_1"/>
    <property type="match status" value="1"/>
</dbReference>
<evidence type="ECO:0000256" key="1">
    <source>
        <dbReference type="ARBA" id="ARBA00023015"/>
    </source>
</evidence>
<dbReference type="PANTHER" id="PTHR30204:SF94">
    <property type="entry name" value="HEAVY METAL-DEPENDENT TRANSCRIPTIONAL REGULATOR HI_0293-RELATED"/>
    <property type="match status" value="1"/>
</dbReference>
<dbReference type="PROSITE" id="PS50937">
    <property type="entry name" value="HTH_MERR_2"/>
    <property type="match status" value="1"/>
</dbReference>
<protein>
    <submittedName>
        <fullName evidence="5">MerR family DNA-binding transcriptional regulator</fullName>
    </submittedName>
</protein>
<dbReference type="RefSeq" id="WP_379756724.1">
    <property type="nucleotide sequence ID" value="NZ_JBHSMR010000013.1"/>
</dbReference>
<sequence>MKIGELAKRTGLSASAIRFYESKGLLKSVGRQSNGYRDYPLDAAVILGIIVNAQQTGFTLDEIKAILPAQSDGWRHDELMATLNRKLADIEAMELRLAQNKAHLRSLIALIESKPADMACSDNAARVIDSVELLPPRNRKQAS</sequence>
<keyword evidence="3" id="KW-0804">Transcription</keyword>